<reference evidence="2" key="2">
    <citation type="submission" date="2018-08" db="UniProtKB">
        <authorList>
            <consortium name="EnsemblPlants"/>
        </authorList>
    </citation>
    <scope>IDENTIFICATION</scope>
    <source>
        <strain evidence="2">Yugu1</strain>
    </source>
</reference>
<dbReference type="Proteomes" id="UP000004995">
    <property type="component" value="Unassembled WGS sequence"/>
</dbReference>
<dbReference type="Gramene" id="KQL23762">
    <property type="protein sequence ID" value="KQL23762"/>
    <property type="gene ID" value="SETIT_033736mg"/>
</dbReference>
<feature type="region of interest" description="Disordered" evidence="1">
    <location>
        <begin position="25"/>
        <end position="61"/>
    </location>
</feature>
<reference evidence="3" key="1">
    <citation type="journal article" date="2012" name="Nat. Biotechnol.">
        <title>Reference genome sequence of the model plant Setaria.</title>
        <authorList>
            <person name="Bennetzen J.L."/>
            <person name="Schmutz J."/>
            <person name="Wang H."/>
            <person name="Percifield R."/>
            <person name="Hawkins J."/>
            <person name="Pontaroli A.C."/>
            <person name="Estep M."/>
            <person name="Feng L."/>
            <person name="Vaughn J.N."/>
            <person name="Grimwood J."/>
            <person name="Jenkins J."/>
            <person name="Barry K."/>
            <person name="Lindquist E."/>
            <person name="Hellsten U."/>
            <person name="Deshpande S."/>
            <person name="Wang X."/>
            <person name="Wu X."/>
            <person name="Mitros T."/>
            <person name="Triplett J."/>
            <person name="Yang X."/>
            <person name="Ye C.Y."/>
            <person name="Mauro-Herrera M."/>
            <person name="Wang L."/>
            <person name="Li P."/>
            <person name="Sharma M."/>
            <person name="Sharma R."/>
            <person name="Ronald P.C."/>
            <person name="Panaud O."/>
            <person name="Kellogg E.A."/>
            <person name="Brutnell T.P."/>
            <person name="Doust A.N."/>
            <person name="Tuskan G.A."/>
            <person name="Rokhsar D."/>
            <person name="Devos K.M."/>
        </authorList>
    </citation>
    <scope>NUCLEOTIDE SEQUENCE [LARGE SCALE GENOMIC DNA]</scope>
    <source>
        <strain evidence="3">cv. Yugu1</strain>
    </source>
</reference>
<dbReference type="EMBL" id="AGNK02000919">
    <property type="status" value="NOT_ANNOTATED_CDS"/>
    <property type="molecule type" value="Genomic_DNA"/>
</dbReference>
<evidence type="ECO:0000313" key="3">
    <source>
        <dbReference type="Proteomes" id="UP000004995"/>
    </source>
</evidence>
<accession>K4A4D2</accession>
<proteinExistence type="predicted"/>
<sequence length="99" mass="11117">MDEDAKRVAPGNFERHWGLLHLRRPAQVPPRPPRWWPPGDARPSKGRRVPAPPARGGKYRRAHGRVPVDDRLVGNVGYACGSATCMPLGYRCRGMPSRR</sequence>
<evidence type="ECO:0000256" key="1">
    <source>
        <dbReference type="SAM" id="MobiDB-lite"/>
    </source>
</evidence>
<name>K4A4D2_SETIT</name>
<feature type="compositionally biased region" description="Pro residues" evidence="1">
    <location>
        <begin position="27"/>
        <end position="36"/>
    </location>
</feature>
<evidence type="ECO:0000313" key="2">
    <source>
        <dbReference type="EnsemblPlants" id="KQL23762"/>
    </source>
</evidence>
<dbReference type="AlphaFoldDB" id="K4A4D2"/>
<protein>
    <submittedName>
        <fullName evidence="2">Uncharacterized protein</fullName>
    </submittedName>
</protein>
<dbReference type="EnsemblPlants" id="KQL23762">
    <property type="protein sequence ID" value="KQL23762"/>
    <property type="gene ID" value="SETIT_033736mg"/>
</dbReference>
<dbReference type="HOGENOM" id="CLU_2324701_0_0_1"/>
<dbReference type="InParanoid" id="K4A4D2"/>
<organism evidence="2 3">
    <name type="scientific">Setaria italica</name>
    <name type="common">Foxtail millet</name>
    <name type="synonym">Panicum italicum</name>
    <dbReference type="NCBI Taxonomy" id="4555"/>
    <lineage>
        <taxon>Eukaryota</taxon>
        <taxon>Viridiplantae</taxon>
        <taxon>Streptophyta</taxon>
        <taxon>Embryophyta</taxon>
        <taxon>Tracheophyta</taxon>
        <taxon>Spermatophyta</taxon>
        <taxon>Magnoliopsida</taxon>
        <taxon>Liliopsida</taxon>
        <taxon>Poales</taxon>
        <taxon>Poaceae</taxon>
        <taxon>PACMAD clade</taxon>
        <taxon>Panicoideae</taxon>
        <taxon>Panicodae</taxon>
        <taxon>Paniceae</taxon>
        <taxon>Cenchrinae</taxon>
        <taxon>Setaria</taxon>
    </lineage>
</organism>
<keyword evidence="3" id="KW-1185">Reference proteome</keyword>